<dbReference type="Proteomes" id="UP000005439">
    <property type="component" value="Chromosome"/>
</dbReference>
<dbReference type="EMBL" id="CP003179">
    <property type="protein sequence ID" value="AEW06804.1"/>
    <property type="molecule type" value="Genomic_DNA"/>
</dbReference>
<protein>
    <submittedName>
        <fullName evidence="2">Uncharacterized protein</fullName>
    </submittedName>
</protein>
<gene>
    <name evidence="2" type="ordered locus">Sulac_3361</name>
</gene>
<feature type="transmembrane region" description="Helical" evidence="1">
    <location>
        <begin position="12"/>
        <end position="36"/>
    </location>
</feature>
<proteinExistence type="predicted"/>
<organism evidence="2 3">
    <name type="scientific">Sulfobacillus acidophilus (strain ATCC 700253 / DSM 10332 / NAL)</name>
    <dbReference type="NCBI Taxonomy" id="679936"/>
    <lineage>
        <taxon>Bacteria</taxon>
        <taxon>Bacillati</taxon>
        <taxon>Bacillota</taxon>
        <taxon>Clostridia</taxon>
        <taxon>Eubacteriales</taxon>
        <taxon>Clostridiales Family XVII. Incertae Sedis</taxon>
        <taxon>Sulfobacillus</taxon>
    </lineage>
</organism>
<dbReference type="KEGG" id="sap:Sulac_3361"/>
<feature type="transmembrane region" description="Helical" evidence="1">
    <location>
        <begin position="48"/>
        <end position="68"/>
    </location>
</feature>
<evidence type="ECO:0000313" key="2">
    <source>
        <dbReference type="EMBL" id="AEW06804.1"/>
    </source>
</evidence>
<feature type="transmembrane region" description="Helical" evidence="1">
    <location>
        <begin position="89"/>
        <end position="109"/>
    </location>
</feature>
<feature type="transmembrane region" description="Helical" evidence="1">
    <location>
        <begin position="148"/>
        <end position="172"/>
    </location>
</feature>
<sequence>MRVGQIHTDRTARLVVPVVFFLTGLGLLAIGLAVVFTSGSTIVELPPSSWPVVALVHGFTLGFLTLVMMGALYQLTPVLTNQPPISPRWIWPQGIGYLAGLAGFIGGLVRARPLWLAAGGSLLLLSILGFAVLIASRLVRQKIWTIPLLFIATAVAYLVLTACMGSWLAWGYLGLPVTPLKPLWVHFSVGLGGWLGFLLMGVSYRLWLMFLPSRKQPQWWQWTYGLQQSAVITGIVSGFMGWRAGFIGAWLLAMGAWGTWAWDILGLVRANRLFRHEPALWLPAVGGLFAGFAWIGGLMTWLNVVQWWRAILVAYVVGWVGLSFLGFVQKIIAFLLWLHRYSHVHGQGKMPRLTDIFPPRWSFVVAASTIPGVTLWVVGWTISAVDVARTGVAVLGLGVIILTVAILVALVRKLKPRPLSTSG</sequence>
<reference evidence="3" key="1">
    <citation type="submission" date="2011-12" db="EMBL/GenBank/DDBJ databases">
        <title>The complete genome of chromosome of Sulfobacillus acidophilus DSM 10332.</title>
        <authorList>
            <person name="Lucas S."/>
            <person name="Han J."/>
            <person name="Lapidus A."/>
            <person name="Bruce D."/>
            <person name="Goodwin L."/>
            <person name="Pitluck S."/>
            <person name="Peters L."/>
            <person name="Kyrpides N."/>
            <person name="Mavromatis K."/>
            <person name="Ivanova N."/>
            <person name="Mikhailova N."/>
            <person name="Chertkov O."/>
            <person name="Saunders E."/>
            <person name="Detter J.C."/>
            <person name="Tapia R."/>
            <person name="Han C."/>
            <person name="Land M."/>
            <person name="Hauser L."/>
            <person name="Markowitz V."/>
            <person name="Cheng J.-F."/>
            <person name="Hugenholtz P."/>
            <person name="Woyke T."/>
            <person name="Wu D."/>
            <person name="Pukall R."/>
            <person name="Gehrich-Schroeter G."/>
            <person name="Schneider S."/>
            <person name="Klenk H.-P."/>
            <person name="Eisen J.A."/>
        </authorList>
    </citation>
    <scope>NUCLEOTIDE SEQUENCE [LARGE SCALE GENOMIC DNA]</scope>
    <source>
        <strain evidence="3">ATCC 700253 / DSM 10332 / NAL</strain>
    </source>
</reference>
<feature type="transmembrane region" description="Helical" evidence="1">
    <location>
        <begin position="219"/>
        <end position="240"/>
    </location>
</feature>
<dbReference type="STRING" id="679936.Sulac_3361"/>
<feature type="transmembrane region" description="Helical" evidence="1">
    <location>
        <begin position="359"/>
        <end position="379"/>
    </location>
</feature>
<accession>G8TTP5</accession>
<reference evidence="2 3" key="2">
    <citation type="journal article" date="2012" name="Stand. Genomic Sci.">
        <title>Complete genome sequence of the moderately thermophilic mineral-sulfide-oxidizing firmicute Sulfobacillus acidophilus type strain (NAL(T)).</title>
        <authorList>
            <person name="Anderson I."/>
            <person name="Chertkov O."/>
            <person name="Chen A."/>
            <person name="Saunders E."/>
            <person name="Lapidus A."/>
            <person name="Nolan M."/>
            <person name="Lucas S."/>
            <person name="Hammon N."/>
            <person name="Deshpande S."/>
            <person name="Cheng J.F."/>
            <person name="Han C."/>
            <person name="Tapia R."/>
            <person name="Goodwin L.A."/>
            <person name="Pitluck S."/>
            <person name="Liolios K."/>
            <person name="Pagani I."/>
            <person name="Ivanova N."/>
            <person name="Mikhailova N."/>
            <person name="Pati A."/>
            <person name="Palaniappan K."/>
            <person name="Land M."/>
            <person name="Pan C."/>
            <person name="Rohde M."/>
            <person name="Pukall R."/>
            <person name="Goker M."/>
            <person name="Detter J.C."/>
            <person name="Woyke T."/>
            <person name="Bristow J."/>
            <person name="Eisen J.A."/>
            <person name="Markowitz V."/>
            <person name="Hugenholtz P."/>
            <person name="Kyrpides N.C."/>
            <person name="Klenk H.P."/>
            <person name="Mavromatis K."/>
        </authorList>
    </citation>
    <scope>NUCLEOTIDE SEQUENCE [LARGE SCALE GENOMIC DNA]</scope>
    <source>
        <strain evidence="3">ATCC 700253 / DSM 10332 / NAL</strain>
    </source>
</reference>
<feature type="transmembrane region" description="Helical" evidence="1">
    <location>
        <begin position="184"/>
        <end position="207"/>
    </location>
</feature>
<dbReference type="PATRIC" id="fig|679936.5.peg.3480"/>
<feature type="transmembrane region" description="Helical" evidence="1">
    <location>
        <begin position="307"/>
        <end position="338"/>
    </location>
</feature>
<keyword evidence="1" id="KW-1133">Transmembrane helix</keyword>
<evidence type="ECO:0000313" key="3">
    <source>
        <dbReference type="Proteomes" id="UP000005439"/>
    </source>
</evidence>
<dbReference type="AlphaFoldDB" id="G8TTP5"/>
<evidence type="ECO:0000256" key="1">
    <source>
        <dbReference type="SAM" id="Phobius"/>
    </source>
</evidence>
<keyword evidence="3" id="KW-1185">Reference proteome</keyword>
<keyword evidence="1" id="KW-0812">Transmembrane</keyword>
<feature type="transmembrane region" description="Helical" evidence="1">
    <location>
        <begin position="391"/>
        <end position="411"/>
    </location>
</feature>
<feature type="transmembrane region" description="Helical" evidence="1">
    <location>
        <begin position="246"/>
        <end position="268"/>
    </location>
</feature>
<name>G8TTP5_SULAD</name>
<feature type="transmembrane region" description="Helical" evidence="1">
    <location>
        <begin position="280"/>
        <end position="301"/>
    </location>
</feature>
<keyword evidence="1" id="KW-0472">Membrane</keyword>
<feature type="transmembrane region" description="Helical" evidence="1">
    <location>
        <begin position="115"/>
        <end position="136"/>
    </location>
</feature>
<dbReference type="HOGENOM" id="CLU_034656_1_0_9"/>